<evidence type="ECO:0000313" key="1">
    <source>
        <dbReference type="EMBL" id="MET1255204.1"/>
    </source>
</evidence>
<dbReference type="EC" id="2.3.1.-" evidence="1"/>
<organism evidence="1 2">
    <name type="scientific">Aliikangiella maris</name>
    <dbReference type="NCBI Taxonomy" id="3162458"/>
    <lineage>
        <taxon>Bacteria</taxon>
        <taxon>Pseudomonadati</taxon>
        <taxon>Pseudomonadota</taxon>
        <taxon>Gammaproteobacteria</taxon>
        <taxon>Oceanospirillales</taxon>
        <taxon>Pleioneaceae</taxon>
        <taxon>Aliikangiella</taxon>
    </lineage>
</organism>
<dbReference type="Pfam" id="PF13444">
    <property type="entry name" value="Acetyltransf_5"/>
    <property type="match status" value="1"/>
</dbReference>
<comment type="caution">
    <text evidence="1">The sequence shown here is derived from an EMBL/GenBank/DDBJ whole genome shotgun (WGS) entry which is preliminary data.</text>
</comment>
<dbReference type="InterPro" id="IPR052351">
    <property type="entry name" value="Ornithine_N-alpha-AT"/>
</dbReference>
<gene>
    <name evidence="1" type="ORF">ABVT43_08710</name>
</gene>
<accession>A0ABV2BTE3</accession>
<dbReference type="InterPro" id="IPR045746">
    <property type="entry name" value="ACT14924-like_Acyltransf_dom"/>
</dbReference>
<evidence type="ECO:0000313" key="2">
    <source>
        <dbReference type="Proteomes" id="UP001548189"/>
    </source>
</evidence>
<name>A0ABV2BTE3_9GAMM</name>
<dbReference type="Pfam" id="PF19576">
    <property type="entry name" value="Acyltransf_2"/>
    <property type="match status" value="1"/>
</dbReference>
<keyword evidence="2" id="KW-1185">Reference proteome</keyword>
<dbReference type="InterPro" id="IPR016181">
    <property type="entry name" value="Acyl_CoA_acyltransferase"/>
</dbReference>
<dbReference type="PANTHER" id="PTHR37323">
    <property type="entry name" value="GCN5-RELATED N-ACETYLTRANSFERASE"/>
    <property type="match status" value="1"/>
</dbReference>
<dbReference type="EMBL" id="JBEVCJ010000008">
    <property type="protein sequence ID" value="MET1255204.1"/>
    <property type="molecule type" value="Genomic_DNA"/>
</dbReference>
<reference evidence="1 2" key="1">
    <citation type="submission" date="2024-06" db="EMBL/GenBank/DDBJ databases">
        <authorList>
            <person name="Li F."/>
        </authorList>
    </citation>
    <scope>NUCLEOTIDE SEQUENCE [LARGE SCALE GENOMIC DNA]</scope>
    <source>
        <strain evidence="1 2">GXAS 311</strain>
    </source>
</reference>
<dbReference type="SUPFAM" id="SSF69593">
    <property type="entry name" value="Glycerol-3-phosphate (1)-acyltransferase"/>
    <property type="match status" value="1"/>
</dbReference>
<protein>
    <submittedName>
        <fullName evidence="1">GNAT family N-acyltransferase</fullName>
        <ecNumber evidence="1">2.3.1.-</ecNumber>
    </submittedName>
</protein>
<dbReference type="InterPro" id="IPR002123">
    <property type="entry name" value="Plipid/glycerol_acylTrfase"/>
</dbReference>
<dbReference type="PANTHER" id="PTHR37323:SF1">
    <property type="entry name" value="L-ORNITHINE N(ALPHA)-ACYLTRANSFERASE"/>
    <property type="match status" value="1"/>
</dbReference>
<dbReference type="SUPFAM" id="SSF55729">
    <property type="entry name" value="Acyl-CoA N-acyltransferases (Nat)"/>
    <property type="match status" value="1"/>
</dbReference>
<keyword evidence="1" id="KW-0808">Transferase</keyword>
<dbReference type="Proteomes" id="UP001548189">
    <property type="component" value="Unassembled WGS sequence"/>
</dbReference>
<keyword evidence="1" id="KW-0012">Acyltransferase</keyword>
<sequence length="570" mass="65097">MINVDNLLTEQLPKLEQRPKLKRTLSRFVKKLLHEQEINLFLEENAHLGATEFLDKAMHLLGLSYLVDNWELENIPTEGRVVIIANHPLGSLDGIALLKLFSQVRSDIKIVTNELLNHLSPLKPFFLPVNNMSGVARKSQYTLIENALKNEEAVIFFPAGEVSRFRLSGIKDCQWRSGFLHLAQRTSSPILPVHVGGKNSRFFYGLSLISKPMSILLLVKEMFRHTKITLPITIGEIISSQSIQNLPSNHRITAQLFRKHVYGLKSGVKRKLVFDTEKPIAHPQSRKSLCAELKSCELLTTTQDNKQIFLLNNPKGTSLLSEIGRLREVSFRAVGEGTGKRIDIDGYDNDYQHIVLWDPQALEVVGAYRVRQSKNIPLEKLYTSTLFDYQPNFSSIQQNGLELGRSFVQPRYWGKKSLDYLWFGIGAYLVKNPTIRYLFGPVSISADYSKDLTEWLVYFYGHFYQPEHLLAKAKQPFNISSNSTQILQSSFNDKDLKEGFRDLKQQLKRFDKMVPTLFKQYSELCEDGGVTFSAFNVDPDFNYCVDGLVIVDIDKLLAKKRAKYLSVTEV</sequence>
<dbReference type="GO" id="GO:0016746">
    <property type="term" value="F:acyltransferase activity"/>
    <property type="evidence" value="ECO:0007669"/>
    <property type="project" value="UniProtKB-KW"/>
</dbReference>
<dbReference type="SMART" id="SM00563">
    <property type="entry name" value="PlsC"/>
    <property type="match status" value="1"/>
</dbReference>
<proteinExistence type="predicted"/>